<dbReference type="VEuPathDB" id="TriTrypDB:BSAL_34075"/>
<evidence type="ECO:0000256" key="2">
    <source>
        <dbReference type="SAM" id="Phobius"/>
    </source>
</evidence>
<keyword evidence="2" id="KW-0472">Membrane</keyword>
<dbReference type="Proteomes" id="UP000051952">
    <property type="component" value="Unassembled WGS sequence"/>
</dbReference>
<keyword evidence="2" id="KW-1133">Transmembrane helix</keyword>
<proteinExistence type="predicted"/>
<protein>
    <submittedName>
        <fullName evidence="3">Transmembrane protein, putative</fullName>
    </submittedName>
</protein>
<feature type="region of interest" description="Disordered" evidence="1">
    <location>
        <begin position="184"/>
        <end position="270"/>
    </location>
</feature>
<gene>
    <name evidence="3" type="ORF">BSAL_34075</name>
</gene>
<keyword evidence="2 3" id="KW-0812">Transmembrane</keyword>
<organism evidence="3 4">
    <name type="scientific">Bodo saltans</name>
    <name type="common">Flagellated protozoan</name>
    <dbReference type="NCBI Taxonomy" id="75058"/>
    <lineage>
        <taxon>Eukaryota</taxon>
        <taxon>Discoba</taxon>
        <taxon>Euglenozoa</taxon>
        <taxon>Kinetoplastea</taxon>
        <taxon>Metakinetoplastina</taxon>
        <taxon>Eubodonida</taxon>
        <taxon>Bodonidae</taxon>
        <taxon>Bodo</taxon>
    </lineage>
</organism>
<feature type="compositionally biased region" description="Low complexity" evidence="1">
    <location>
        <begin position="234"/>
        <end position="244"/>
    </location>
</feature>
<reference evidence="4" key="1">
    <citation type="submission" date="2015-09" db="EMBL/GenBank/DDBJ databases">
        <authorList>
            <consortium name="Pathogen Informatics"/>
        </authorList>
    </citation>
    <scope>NUCLEOTIDE SEQUENCE [LARGE SCALE GENOMIC DNA]</scope>
    <source>
        <strain evidence="4">Lake Konstanz</strain>
    </source>
</reference>
<evidence type="ECO:0000313" key="4">
    <source>
        <dbReference type="Proteomes" id="UP000051952"/>
    </source>
</evidence>
<feature type="transmembrane region" description="Helical" evidence="2">
    <location>
        <begin position="104"/>
        <end position="129"/>
    </location>
</feature>
<evidence type="ECO:0000313" key="3">
    <source>
        <dbReference type="EMBL" id="CUG91776.1"/>
    </source>
</evidence>
<sequence>MKKKKKLTSSGAHFLAPSMSEDTWVDVGGIFINPHVKVTYDEENFALHHEQWFVSSVWFYRIVSFLRVTTWLLPDTFEPPGGDSHPTWMECVLPEDTLPIVKVVWTYLTGTISGWCVIGMFIIAAALYYTNVRSGGTSSTSDSSHAGGVIGRMVALIDTLGRAIPCHSIRLLLRRGAVAFGSTTRRRANSSSGGVAVPNLRLGSGGDDGSGDDNVTSSSGTSRVVVAFGGGGSPIVSPTTSTTPSGGGGGFGGLVTLRRSAAPNGPLSTT</sequence>
<feature type="compositionally biased region" description="Low complexity" evidence="1">
    <location>
        <begin position="212"/>
        <end position="226"/>
    </location>
</feature>
<dbReference type="AlphaFoldDB" id="A0A0S4JNI8"/>
<keyword evidence="4" id="KW-1185">Reference proteome</keyword>
<accession>A0A0S4JNI8</accession>
<evidence type="ECO:0000256" key="1">
    <source>
        <dbReference type="SAM" id="MobiDB-lite"/>
    </source>
</evidence>
<dbReference type="EMBL" id="CYKH01001969">
    <property type="protein sequence ID" value="CUG91776.1"/>
    <property type="molecule type" value="Genomic_DNA"/>
</dbReference>
<name>A0A0S4JNI8_BODSA</name>